<feature type="binding site" evidence="15">
    <location>
        <position position="170"/>
    </location>
    <ligand>
        <name>NADP(+)</name>
        <dbReference type="ChEBI" id="CHEBI:58349"/>
    </ligand>
</feature>
<dbReference type="InterPro" id="IPR011549">
    <property type="entry name" value="RibD_C"/>
</dbReference>
<feature type="binding site" evidence="16">
    <location>
        <position position="75"/>
    </location>
    <ligand>
        <name>Zn(2+)</name>
        <dbReference type="ChEBI" id="CHEBI:29105"/>
        <note>catalytic</note>
    </ligand>
</feature>
<dbReference type="Pfam" id="PF01872">
    <property type="entry name" value="RibD_C"/>
    <property type="match status" value="1"/>
</dbReference>
<feature type="binding site" evidence="15">
    <location>
        <position position="196"/>
    </location>
    <ligand>
        <name>NADP(+)</name>
        <dbReference type="ChEBI" id="CHEBI:58349"/>
    </ligand>
</feature>
<dbReference type="EMBL" id="CP021377">
    <property type="protein sequence ID" value="ART84042.1"/>
    <property type="molecule type" value="Genomic_DNA"/>
</dbReference>
<keyword evidence="10 13" id="KW-0521">NADP</keyword>
<evidence type="ECO:0000256" key="14">
    <source>
        <dbReference type="PIRSR" id="PIRSR006769-1"/>
    </source>
</evidence>
<organism evidence="19 20">
    <name type="scientific">Oceanisphaera profunda</name>
    <dbReference type="NCBI Taxonomy" id="1416627"/>
    <lineage>
        <taxon>Bacteria</taxon>
        <taxon>Pseudomonadati</taxon>
        <taxon>Pseudomonadota</taxon>
        <taxon>Gammaproteobacteria</taxon>
        <taxon>Aeromonadales</taxon>
        <taxon>Aeromonadaceae</taxon>
        <taxon>Oceanisphaera</taxon>
    </lineage>
</organism>
<feature type="binding site" evidence="16">
    <location>
        <position position="84"/>
    </location>
    <ligand>
        <name>Zn(2+)</name>
        <dbReference type="ChEBI" id="CHEBI:29105"/>
        <note>catalytic</note>
    </ligand>
</feature>
<evidence type="ECO:0000256" key="13">
    <source>
        <dbReference type="PIRNR" id="PIRNR006769"/>
    </source>
</evidence>
<dbReference type="InterPro" id="IPR016192">
    <property type="entry name" value="APOBEC/CMP_deaminase_Zn-bd"/>
</dbReference>
<evidence type="ECO:0000256" key="6">
    <source>
        <dbReference type="ARBA" id="ARBA00022619"/>
    </source>
</evidence>
<dbReference type="GO" id="GO:0008270">
    <property type="term" value="F:zinc ion binding"/>
    <property type="evidence" value="ECO:0007669"/>
    <property type="project" value="InterPro"/>
</dbReference>
<dbReference type="InterPro" id="IPR024072">
    <property type="entry name" value="DHFR-like_dom_sf"/>
</dbReference>
<evidence type="ECO:0000256" key="4">
    <source>
        <dbReference type="ARBA" id="ARBA00005259"/>
    </source>
</evidence>
<evidence type="ECO:0000256" key="12">
    <source>
        <dbReference type="ARBA" id="ARBA00023268"/>
    </source>
</evidence>
<dbReference type="PANTHER" id="PTHR38011">
    <property type="entry name" value="DIHYDROFOLATE REDUCTASE FAMILY PROTEIN (AFU_ORTHOLOGUE AFUA_8G06820)"/>
    <property type="match status" value="1"/>
</dbReference>
<dbReference type="InterPro" id="IPR050765">
    <property type="entry name" value="Riboflavin_Biosynth_HTPR"/>
</dbReference>
<dbReference type="InterPro" id="IPR004794">
    <property type="entry name" value="Eubact_RibD"/>
</dbReference>
<name>A0A1Y0D918_9GAMM</name>
<comment type="catalytic activity">
    <reaction evidence="13">
        <text>5-amino-6-(5-phospho-D-ribitylamino)uracil + NADP(+) = 5-amino-6-(5-phospho-D-ribosylamino)uracil + NADPH + H(+)</text>
        <dbReference type="Rhea" id="RHEA:17845"/>
        <dbReference type="ChEBI" id="CHEBI:15378"/>
        <dbReference type="ChEBI" id="CHEBI:57783"/>
        <dbReference type="ChEBI" id="CHEBI:58349"/>
        <dbReference type="ChEBI" id="CHEBI:58421"/>
        <dbReference type="ChEBI" id="CHEBI:58453"/>
        <dbReference type="EC" id="1.1.1.193"/>
    </reaction>
</comment>
<comment type="catalytic activity">
    <reaction evidence="13">
        <text>2,5-diamino-6-hydroxy-4-(5-phosphoribosylamino)-pyrimidine + H2O + H(+) = 5-amino-6-(5-phospho-D-ribosylamino)uracil + NH4(+)</text>
        <dbReference type="Rhea" id="RHEA:21868"/>
        <dbReference type="ChEBI" id="CHEBI:15377"/>
        <dbReference type="ChEBI" id="CHEBI:15378"/>
        <dbReference type="ChEBI" id="CHEBI:28938"/>
        <dbReference type="ChEBI" id="CHEBI:58453"/>
        <dbReference type="ChEBI" id="CHEBI:58614"/>
        <dbReference type="EC" id="3.5.4.26"/>
    </reaction>
</comment>
<dbReference type="InterPro" id="IPR016193">
    <property type="entry name" value="Cytidine_deaminase-like"/>
</dbReference>
<evidence type="ECO:0000256" key="9">
    <source>
        <dbReference type="ARBA" id="ARBA00022833"/>
    </source>
</evidence>
<keyword evidence="11 13" id="KW-0560">Oxidoreductase</keyword>
<evidence type="ECO:0000256" key="1">
    <source>
        <dbReference type="ARBA" id="ARBA00002151"/>
    </source>
</evidence>
<dbReference type="CDD" id="cd01284">
    <property type="entry name" value="Riboflavin_deaminase-reductase"/>
    <property type="match status" value="1"/>
</dbReference>
<feature type="binding site" evidence="15">
    <location>
        <position position="154"/>
    </location>
    <ligand>
        <name>NADP(+)</name>
        <dbReference type="ChEBI" id="CHEBI:58349"/>
    </ligand>
</feature>
<dbReference type="SUPFAM" id="SSF53927">
    <property type="entry name" value="Cytidine deaminase-like"/>
    <property type="match status" value="1"/>
</dbReference>
<dbReference type="GO" id="GO:0008703">
    <property type="term" value="F:5-amino-6-(5-phosphoribosylamino)uracil reductase activity"/>
    <property type="evidence" value="ECO:0007669"/>
    <property type="project" value="UniProtKB-EC"/>
</dbReference>
<feature type="binding site" evidence="15">
    <location>
        <position position="204"/>
    </location>
    <ligand>
        <name>substrate</name>
    </ligand>
</feature>
<dbReference type="UniPathway" id="UPA00275">
    <property type="reaction ID" value="UER00401"/>
</dbReference>
<evidence type="ECO:0000256" key="17">
    <source>
        <dbReference type="SAM" id="MobiDB-lite"/>
    </source>
</evidence>
<dbReference type="GO" id="GO:0008835">
    <property type="term" value="F:diaminohydroxyphosphoribosylaminopyrimidine deaminase activity"/>
    <property type="evidence" value="ECO:0007669"/>
    <property type="project" value="UniProtKB-EC"/>
</dbReference>
<keyword evidence="6 13" id="KW-0686">Riboflavin biosynthesis</keyword>
<comment type="function">
    <text evidence="1 13">Converts 2,5-diamino-6-(ribosylamino)-4(3h)-pyrimidinone 5'-phosphate into 5-amino-6-(ribosylamino)-2,4(1h,3h)-pyrimidinedione 5'-phosphate.</text>
</comment>
<evidence type="ECO:0000256" key="16">
    <source>
        <dbReference type="PIRSR" id="PIRSR006769-3"/>
    </source>
</evidence>
<feature type="compositionally biased region" description="Low complexity" evidence="17">
    <location>
        <begin position="233"/>
        <end position="244"/>
    </location>
</feature>
<comment type="pathway">
    <text evidence="2 13">Cofactor biosynthesis; riboflavin biosynthesis; 5-amino-6-(D-ribitylamino)uracil from GTP: step 2/4.</text>
</comment>
<dbReference type="EC" id="1.1.1.193" evidence="13"/>
<dbReference type="PANTHER" id="PTHR38011:SF7">
    <property type="entry name" value="2,5-DIAMINO-6-RIBOSYLAMINO-4(3H)-PYRIMIDINONE 5'-PHOSPHATE REDUCTASE"/>
    <property type="match status" value="1"/>
</dbReference>
<dbReference type="PIRSF" id="PIRSF006769">
    <property type="entry name" value="RibD"/>
    <property type="match status" value="1"/>
</dbReference>
<sequence>MARALELARRGRFTASPNPAVGCVIVKKDQLVGQDLLIGEGFHRQAGGPHAEVFALRQAGSAAKGATAYVTLEPCAHTGRTPPCAQALIDAGVARVVVASLDANPQVSGKGIAMLQAAGIDAESGLMAVEAEAINAGFMQRMRSGVPLVTVKLAASLDGRTALANGQSKWITGAAARRDVQRHRALSCAILSGADTVLVDNASLNVRWSELPESVQAQYGEYMLPGSLSNSLPNSLPDSLSDSLANKSSTEPPASEPQSQLRQPLRVIIDTRNRLTPDLKLFSLPGPILLLRDHATSEFNEQVEECVLPLTEAGKLDLQALMVELGKRQINQLWVEAGAQLCGALLQAQLVDELVLYQAPKLMGNGARGLFNFASFTAMEQVINLQWQDVRQVGEDIKLTARIVRANC</sequence>
<dbReference type="GO" id="GO:0009231">
    <property type="term" value="P:riboflavin biosynthetic process"/>
    <property type="evidence" value="ECO:0007669"/>
    <property type="project" value="UniProtKB-UniPathway"/>
</dbReference>
<proteinExistence type="inferred from homology"/>
<feature type="binding site" evidence="16">
    <location>
        <position position="50"/>
    </location>
    <ligand>
        <name>Zn(2+)</name>
        <dbReference type="ChEBI" id="CHEBI:29105"/>
        <note>catalytic</note>
    </ligand>
</feature>
<comment type="cofactor">
    <cofactor evidence="13 16">
        <name>Zn(2+)</name>
        <dbReference type="ChEBI" id="CHEBI:29105"/>
    </cofactor>
    <text evidence="13 16">Binds 1 zinc ion.</text>
</comment>
<feature type="binding site" evidence="15">
    <location>
        <position position="184"/>
    </location>
    <ligand>
        <name>substrate</name>
    </ligand>
</feature>
<evidence type="ECO:0000256" key="10">
    <source>
        <dbReference type="ARBA" id="ARBA00022857"/>
    </source>
</evidence>
<dbReference type="Pfam" id="PF00383">
    <property type="entry name" value="dCMP_cyt_deam_1"/>
    <property type="match status" value="1"/>
</dbReference>
<keyword evidence="9 13" id="KW-0862">Zinc</keyword>
<keyword evidence="20" id="KW-1185">Reference proteome</keyword>
<dbReference type="GO" id="GO:0050661">
    <property type="term" value="F:NADP binding"/>
    <property type="evidence" value="ECO:0007669"/>
    <property type="project" value="InterPro"/>
</dbReference>
<comment type="similarity">
    <text evidence="4 13">In the N-terminal section; belongs to the cytidine and deoxycytidylate deaminase family.</text>
</comment>
<accession>A0A1Y0D918</accession>
<evidence type="ECO:0000256" key="8">
    <source>
        <dbReference type="ARBA" id="ARBA00022801"/>
    </source>
</evidence>
<feature type="binding site" evidence="15">
    <location>
        <begin position="338"/>
        <end position="344"/>
    </location>
    <ligand>
        <name>NADP(+)</name>
        <dbReference type="ChEBI" id="CHEBI:58349"/>
    </ligand>
</feature>
<dbReference type="InterPro" id="IPR002125">
    <property type="entry name" value="CMP_dCMP_dom"/>
</dbReference>
<dbReference type="InterPro" id="IPR002734">
    <property type="entry name" value="RibDG_C"/>
</dbReference>
<evidence type="ECO:0000256" key="2">
    <source>
        <dbReference type="ARBA" id="ARBA00004882"/>
    </source>
</evidence>
<dbReference type="Gene3D" id="3.40.140.10">
    <property type="entry name" value="Cytidine Deaminase, domain 2"/>
    <property type="match status" value="1"/>
</dbReference>
<evidence type="ECO:0000256" key="15">
    <source>
        <dbReference type="PIRSR" id="PIRSR006769-2"/>
    </source>
</evidence>
<reference evidence="19 20" key="1">
    <citation type="journal article" date="2014" name="Int. J. Syst. Evol. Microbiol.">
        <title>Oceanisphaera profunda sp. nov., a marine bacterium isolated from deep-sea sediment, and emended description of the genus Oceanisphaera.</title>
        <authorList>
            <person name="Xu Z."/>
            <person name="Zhang X.Y."/>
            <person name="Su H.N."/>
            <person name="Yu Z.C."/>
            <person name="Liu C."/>
            <person name="Li H."/>
            <person name="Chen X.L."/>
            <person name="Song X.Y."/>
            <person name="Xie B.B."/>
            <person name="Qin Q.L."/>
            <person name="Zhou B.C."/>
            <person name="Shi M."/>
            <person name="Huang Y."/>
            <person name="Zhang Y.Z."/>
        </authorList>
    </citation>
    <scope>NUCLEOTIDE SEQUENCE [LARGE SCALE GENOMIC DNA]</scope>
    <source>
        <strain evidence="19 20">SM1222</strain>
    </source>
</reference>
<feature type="binding site" evidence="15">
    <location>
        <position position="168"/>
    </location>
    <ligand>
        <name>substrate</name>
    </ligand>
</feature>
<evidence type="ECO:0000256" key="3">
    <source>
        <dbReference type="ARBA" id="ARBA00004910"/>
    </source>
</evidence>
<dbReference type="OrthoDB" id="9800865at2"/>
<feature type="binding site" evidence="15">
    <location>
        <position position="200"/>
    </location>
    <ligand>
        <name>NADP(+)</name>
        <dbReference type="ChEBI" id="CHEBI:58349"/>
    </ligand>
</feature>
<dbReference type="FunFam" id="3.40.140.10:FF:000025">
    <property type="entry name" value="Riboflavin biosynthesis protein RibD"/>
    <property type="match status" value="1"/>
</dbReference>
<evidence type="ECO:0000259" key="18">
    <source>
        <dbReference type="PROSITE" id="PS51747"/>
    </source>
</evidence>
<feature type="region of interest" description="Disordered" evidence="17">
    <location>
        <begin position="233"/>
        <end position="263"/>
    </location>
</feature>
<protein>
    <recommendedName>
        <fullName evidence="13">Riboflavin biosynthesis protein RibD</fullName>
    </recommendedName>
    <domain>
        <recommendedName>
            <fullName evidence="13">Diaminohydroxyphosphoribosylaminopyrimidine deaminase</fullName>
            <shortName evidence="13">DRAP deaminase</shortName>
            <ecNumber evidence="13">3.5.4.26</ecNumber>
        </recommendedName>
        <alternativeName>
            <fullName evidence="13">Riboflavin-specific deaminase</fullName>
        </alternativeName>
    </domain>
    <domain>
        <recommendedName>
            <fullName evidence="13">5-amino-6-(5-phosphoribosylamino)uracil reductase</fullName>
            <ecNumber evidence="13">1.1.1.193</ecNumber>
        </recommendedName>
        <alternativeName>
            <fullName evidence="13">HTP reductase</fullName>
        </alternativeName>
    </domain>
</protein>
<comment type="pathway">
    <text evidence="3 13">Cofactor biosynthesis; riboflavin biosynthesis; 5-amino-6-(D-ribitylamino)uracil from GTP: step 3/4.</text>
</comment>
<dbReference type="KEGG" id="opf:CBP31_11750"/>
<dbReference type="NCBIfam" id="TIGR00326">
    <property type="entry name" value="eubact_ribD"/>
    <property type="match status" value="1"/>
</dbReference>
<dbReference type="Proteomes" id="UP000243937">
    <property type="component" value="Chromosome"/>
</dbReference>
<evidence type="ECO:0000256" key="11">
    <source>
        <dbReference type="ARBA" id="ARBA00023002"/>
    </source>
</evidence>
<dbReference type="NCBIfam" id="TIGR00227">
    <property type="entry name" value="ribD_Cterm"/>
    <property type="match status" value="1"/>
</dbReference>
<dbReference type="Gene3D" id="3.40.430.10">
    <property type="entry name" value="Dihydrofolate Reductase, subunit A"/>
    <property type="match status" value="1"/>
</dbReference>
<dbReference type="SUPFAM" id="SSF53597">
    <property type="entry name" value="Dihydrofolate reductase-like"/>
    <property type="match status" value="1"/>
</dbReference>
<feature type="binding site" evidence="15">
    <location>
        <position position="336"/>
    </location>
    <ligand>
        <name>substrate</name>
    </ligand>
</feature>
<evidence type="ECO:0000313" key="20">
    <source>
        <dbReference type="Proteomes" id="UP000243937"/>
    </source>
</evidence>
<dbReference type="EC" id="3.5.4.26" evidence="13"/>
<evidence type="ECO:0000313" key="19">
    <source>
        <dbReference type="EMBL" id="ART84042.1"/>
    </source>
</evidence>
<gene>
    <name evidence="19" type="ORF">CBP31_11750</name>
</gene>
<keyword evidence="12" id="KW-0511">Multifunctional enzyme</keyword>
<feature type="active site" description="Proton donor" evidence="14">
    <location>
        <position position="52"/>
    </location>
</feature>
<feature type="binding site" evidence="15">
    <location>
        <position position="271"/>
    </location>
    <ligand>
        <name>NADP(+)</name>
        <dbReference type="ChEBI" id="CHEBI:58349"/>
    </ligand>
</feature>
<feature type="binding site" evidence="15">
    <location>
        <position position="207"/>
    </location>
    <ligand>
        <name>substrate</name>
    </ligand>
</feature>
<dbReference type="PROSITE" id="PS00903">
    <property type="entry name" value="CYT_DCMP_DEAMINASES_1"/>
    <property type="match status" value="1"/>
</dbReference>
<feature type="compositionally biased region" description="Polar residues" evidence="17">
    <location>
        <begin position="245"/>
        <end position="262"/>
    </location>
</feature>
<evidence type="ECO:0000256" key="7">
    <source>
        <dbReference type="ARBA" id="ARBA00022723"/>
    </source>
</evidence>
<keyword evidence="8 13" id="KW-0378">Hydrolase</keyword>
<feature type="domain" description="CMP/dCMP-type deaminase" evidence="18">
    <location>
        <begin position="1"/>
        <end position="122"/>
    </location>
</feature>
<dbReference type="PROSITE" id="PS51747">
    <property type="entry name" value="CYT_DCMP_DEAMINASES_2"/>
    <property type="match status" value="1"/>
</dbReference>
<evidence type="ECO:0000256" key="5">
    <source>
        <dbReference type="ARBA" id="ARBA00007417"/>
    </source>
</evidence>
<dbReference type="AlphaFoldDB" id="A0A1Y0D918"/>
<keyword evidence="7 13" id="KW-0479">Metal-binding</keyword>
<comment type="similarity">
    <text evidence="5 13">In the C-terminal section; belongs to the HTP reductase family.</text>
</comment>